<dbReference type="FunFam" id="3.30.70.270:FF:000001">
    <property type="entry name" value="Diguanylate cyclase domain protein"/>
    <property type="match status" value="1"/>
</dbReference>
<keyword evidence="6 10" id="KW-0812">Transmembrane</keyword>
<keyword evidence="8 10" id="KW-0472">Membrane</keyword>
<dbReference type="PROSITE" id="PS50885">
    <property type="entry name" value="HAMP"/>
    <property type="match status" value="1"/>
</dbReference>
<dbReference type="GO" id="GO:0005886">
    <property type="term" value="C:plasma membrane"/>
    <property type="evidence" value="ECO:0007669"/>
    <property type="project" value="UniProtKB-SubCell"/>
</dbReference>
<dbReference type="PROSITE" id="PS50887">
    <property type="entry name" value="GGDEF"/>
    <property type="match status" value="1"/>
</dbReference>
<dbReference type="Pfam" id="PF00563">
    <property type="entry name" value="EAL"/>
    <property type="match status" value="1"/>
</dbReference>
<evidence type="ECO:0000259" key="11">
    <source>
        <dbReference type="PROSITE" id="PS50883"/>
    </source>
</evidence>
<dbReference type="SUPFAM" id="SSF103190">
    <property type="entry name" value="Sensory domain-like"/>
    <property type="match status" value="1"/>
</dbReference>
<evidence type="ECO:0000256" key="1">
    <source>
        <dbReference type="ARBA" id="ARBA00001946"/>
    </source>
</evidence>
<dbReference type="EC" id="3.1.4.52" evidence="3"/>
<dbReference type="NCBIfam" id="TIGR00254">
    <property type="entry name" value="GGDEF"/>
    <property type="match status" value="1"/>
</dbReference>
<evidence type="ECO:0000256" key="8">
    <source>
        <dbReference type="ARBA" id="ARBA00023136"/>
    </source>
</evidence>
<dbReference type="Proteomes" id="UP000218765">
    <property type="component" value="Chromosome"/>
</dbReference>
<dbReference type="CDD" id="cd01948">
    <property type="entry name" value="EAL"/>
    <property type="match status" value="1"/>
</dbReference>
<evidence type="ECO:0000313" key="15">
    <source>
        <dbReference type="Proteomes" id="UP000218765"/>
    </source>
</evidence>
<dbReference type="Gene3D" id="3.20.20.450">
    <property type="entry name" value="EAL domain"/>
    <property type="match status" value="1"/>
</dbReference>
<evidence type="ECO:0000256" key="4">
    <source>
        <dbReference type="ARBA" id="ARBA00022475"/>
    </source>
</evidence>
<dbReference type="GO" id="GO:0071111">
    <property type="term" value="F:cyclic-guanylate-specific phosphodiesterase activity"/>
    <property type="evidence" value="ECO:0007669"/>
    <property type="project" value="UniProtKB-EC"/>
</dbReference>
<dbReference type="SMART" id="SM00304">
    <property type="entry name" value="HAMP"/>
    <property type="match status" value="1"/>
</dbReference>
<dbReference type="SUPFAM" id="SSF158472">
    <property type="entry name" value="HAMP domain-like"/>
    <property type="match status" value="1"/>
</dbReference>
<dbReference type="InterPro" id="IPR029787">
    <property type="entry name" value="Nucleotide_cyclase"/>
</dbReference>
<dbReference type="Gene3D" id="3.30.450.20">
    <property type="entry name" value="PAS domain"/>
    <property type="match status" value="1"/>
</dbReference>
<dbReference type="Gene3D" id="6.10.340.10">
    <property type="match status" value="1"/>
</dbReference>
<dbReference type="InterPro" id="IPR052155">
    <property type="entry name" value="Biofilm_reg_signaling"/>
</dbReference>
<dbReference type="CDD" id="cd01949">
    <property type="entry name" value="GGDEF"/>
    <property type="match status" value="1"/>
</dbReference>
<dbReference type="KEGG" id="ttc:FOKN1_0673"/>
<dbReference type="AlphaFoldDB" id="A0A1Z4VNJ3"/>
<reference evidence="14 15" key="1">
    <citation type="submission" date="2017-05" db="EMBL/GenBank/DDBJ databases">
        <title>Thiocyanate degradation by Thiohalobacter thiocyanaticus FOKN1.</title>
        <authorList>
            <person name="Oshiki M."/>
            <person name="Fukushima T."/>
            <person name="Kawano S."/>
            <person name="Nakagawa J."/>
        </authorList>
    </citation>
    <scope>NUCLEOTIDE SEQUENCE [LARGE SCALE GENOMIC DNA]</scope>
    <source>
        <strain evidence="14 15">FOKN1</strain>
    </source>
</reference>
<feature type="domain" description="HAMP" evidence="12">
    <location>
        <begin position="190"/>
        <end position="242"/>
    </location>
</feature>
<dbReference type="Pfam" id="PF00672">
    <property type="entry name" value="HAMP"/>
    <property type="match status" value="1"/>
</dbReference>
<dbReference type="RefSeq" id="WP_172844239.1">
    <property type="nucleotide sequence ID" value="NZ_AP018052.1"/>
</dbReference>
<gene>
    <name evidence="14" type="ORF">FOKN1_0673</name>
</gene>
<feature type="domain" description="EAL" evidence="11">
    <location>
        <begin position="427"/>
        <end position="680"/>
    </location>
</feature>
<dbReference type="InterPro" id="IPR043128">
    <property type="entry name" value="Rev_trsase/Diguanyl_cyclase"/>
</dbReference>
<dbReference type="Gene3D" id="3.30.70.270">
    <property type="match status" value="1"/>
</dbReference>
<dbReference type="SUPFAM" id="SSF141868">
    <property type="entry name" value="EAL domain-like"/>
    <property type="match status" value="1"/>
</dbReference>
<dbReference type="InterPro" id="IPR033463">
    <property type="entry name" value="sCache_3"/>
</dbReference>
<evidence type="ECO:0000313" key="14">
    <source>
        <dbReference type="EMBL" id="BAZ93075.1"/>
    </source>
</evidence>
<dbReference type="InterPro" id="IPR029151">
    <property type="entry name" value="Sensor-like_sf"/>
</dbReference>
<evidence type="ECO:0000256" key="7">
    <source>
        <dbReference type="ARBA" id="ARBA00022989"/>
    </source>
</evidence>
<sequence>MRRFWSRSIRRQLMLGIALVHAVLMSIFVLDLVERQRQFLAEQSIAQASGLAKTLAANSASWVLSSDLEGLNEVLQSQASYPGLRYAMVVRPHGRVVAHTDRSKAGLYLQDRLSRSLFDDRPEPRLLLANRELVDTAYPIVANGELVGWARVGISQSAITAGLWGITRDGILYTLVAILVGSVFAFLMARGLTQGLQRLVVVADGIREGRRDMRAESARQDEIGQLAKNLNQMLDALAQRERDLSAAQADVQHLATRDTLTQLPNRLLLMDRLGQAILTAQREHHTLALLVIDLDRFKTINDSLGHHIGDQLIQQVAGRLSNCIGAGDTLARLGGDEFVVVRSEIAQPGEAGHLAQRINEELRQPYWIEGHELNSSCSIGISIYPDDGNDAQTLLRNADTAMYHAKEGGRGDFEFFSSDMNRRAVQRLKLENELRNALLRDEFRLLYQPQVDMRSGQVVGAESLIRWHHPEMGIVAPTDFIPVAEDTGLIRDIGAWVLREACRQQLRWCAAGLPPLRIAVNLSVRQVEPGLVDLVSRVLSDTGLDARYLDLEITESLLMHNLNANIAVLRQVSACGAQISMDDFGTGYSSLSSLKLFPVQTLKIDRSFVRDLVDDQDDANIVRSIVAMAHSLGLRIIAEGVENEDQLGYLRELGCDEYQGYLFSRPVTAAEFQTLFAGRAEGSA</sequence>
<keyword evidence="15" id="KW-1185">Reference proteome</keyword>
<evidence type="ECO:0000256" key="3">
    <source>
        <dbReference type="ARBA" id="ARBA00012282"/>
    </source>
</evidence>
<accession>A0A1Z4VNJ3</accession>
<dbReference type="Pfam" id="PF17203">
    <property type="entry name" value="sCache_3_2"/>
    <property type="match status" value="1"/>
</dbReference>
<evidence type="ECO:0000256" key="10">
    <source>
        <dbReference type="SAM" id="Phobius"/>
    </source>
</evidence>
<comment type="cofactor">
    <cofactor evidence="1">
        <name>Mg(2+)</name>
        <dbReference type="ChEBI" id="CHEBI:18420"/>
    </cofactor>
</comment>
<evidence type="ECO:0000256" key="2">
    <source>
        <dbReference type="ARBA" id="ARBA00004651"/>
    </source>
</evidence>
<feature type="transmembrane region" description="Helical" evidence="10">
    <location>
        <begin position="12"/>
        <end position="30"/>
    </location>
</feature>
<dbReference type="PROSITE" id="PS50883">
    <property type="entry name" value="EAL"/>
    <property type="match status" value="1"/>
</dbReference>
<dbReference type="PANTHER" id="PTHR44757">
    <property type="entry name" value="DIGUANYLATE CYCLASE DGCP"/>
    <property type="match status" value="1"/>
</dbReference>
<dbReference type="CDD" id="cd06225">
    <property type="entry name" value="HAMP"/>
    <property type="match status" value="1"/>
</dbReference>
<keyword evidence="7 10" id="KW-1133">Transmembrane helix</keyword>
<dbReference type="Pfam" id="PF00990">
    <property type="entry name" value="GGDEF"/>
    <property type="match status" value="1"/>
</dbReference>
<evidence type="ECO:0000256" key="6">
    <source>
        <dbReference type="ARBA" id="ARBA00022692"/>
    </source>
</evidence>
<evidence type="ECO:0000259" key="12">
    <source>
        <dbReference type="PROSITE" id="PS50885"/>
    </source>
</evidence>
<dbReference type="FunFam" id="3.20.20.450:FF:000001">
    <property type="entry name" value="Cyclic di-GMP phosphodiesterase yahA"/>
    <property type="match status" value="1"/>
</dbReference>
<dbReference type="InterPro" id="IPR001633">
    <property type="entry name" value="EAL_dom"/>
</dbReference>
<dbReference type="EMBL" id="AP018052">
    <property type="protein sequence ID" value="BAZ93075.1"/>
    <property type="molecule type" value="Genomic_DNA"/>
</dbReference>
<dbReference type="GO" id="GO:0007165">
    <property type="term" value="P:signal transduction"/>
    <property type="evidence" value="ECO:0007669"/>
    <property type="project" value="InterPro"/>
</dbReference>
<dbReference type="SUPFAM" id="SSF55073">
    <property type="entry name" value="Nucleotide cyclase"/>
    <property type="match status" value="1"/>
</dbReference>
<dbReference type="SMART" id="SM00052">
    <property type="entry name" value="EAL"/>
    <property type="match status" value="1"/>
</dbReference>
<dbReference type="InterPro" id="IPR003660">
    <property type="entry name" value="HAMP_dom"/>
</dbReference>
<proteinExistence type="predicted"/>
<feature type="domain" description="GGDEF" evidence="13">
    <location>
        <begin position="285"/>
        <end position="418"/>
    </location>
</feature>
<comment type="subcellular location">
    <subcellularLocation>
        <location evidence="2">Cell membrane</location>
        <topology evidence="2">Multi-pass membrane protein</topology>
    </subcellularLocation>
</comment>
<dbReference type="PANTHER" id="PTHR44757:SF2">
    <property type="entry name" value="BIOFILM ARCHITECTURE MAINTENANCE PROTEIN MBAA"/>
    <property type="match status" value="1"/>
</dbReference>
<dbReference type="GO" id="GO:0071732">
    <property type="term" value="P:cellular response to nitric oxide"/>
    <property type="evidence" value="ECO:0007669"/>
    <property type="project" value="UniProtKB-ARBA"/>
</dbReference>
<comment type="catalytic activity">
    <reaction evidence="9">
        <text>3',3'-c-di-GMP + H2O = 5'-phosphoguanylyl(3'-&gt;5')guanosine + H(+)</text>
        <dbReference type="Rhea" id="RHEA:24902"/>
        <dbReference type="ChEBI" id="CHEBI:15377"/>
        <dbReference type="ChEBI" id="CHEBI:15378"/>
        <dbReference type="ChEBI" id="CHEBI:58754"/>
        <dbReference type="ChEBI" id="CHEBI:58805"/>
        <dbReference type="EC" id="3.1.4.52"/>
    </reaction>
    <physiologicalReaction direction="left-to-right" evidence="9">
        <dbReference type="Rhea" id="RHEA:24903"/>
    </physiologicalReaction>
</comment>
<dbReference type="InterPro" id="IPR000160">
    <property type="entry name" value="GGDEF_dom"/>
</dbReference>
<evidence type="ECO:0000256" key="9">
    <source>
        <dbReference type="ARBA" id="ARBA00051114"/>
    </source>
</evidence>
<name>A0A1Z4VNJ3_9GAMM</name>
<evidence type="ECO:0000259" key="13">
    <source>
        <dbReference type="PROSITE" id="PS50887"/>
    </source>
</evidence>
<protein>
    <recommendedName>
        <fullName evidence="3">cyclic-guanylate-specific phosphodiesterase</fullName>
        <ecNumber evidence="3">3.1.4.52</ecNumber>
    </recommendedName>
</protein>
<dbReference type="InterPro" id="IPR035919">
    <property type="entry name" value="EAL_sf"/>
</dbReference>
<dbReference type="SMART" id="SM00267">
    <property type="entry name" value="GGDEF"/>
    <property type="match status" value="1"/>
</dbReference>
<keyword evidence="5" id="KW-0973">c-di-GMP</keyword>
<keyword evidence="4" id="KW-1003">Cell membrane</keyword>
<evidence type="ECO:0000256" key="5">
    <source>
        <dbReference type="ARBA" id="ARBA00022636"/>
    </source>
</evidence>
<organism evidence="14 15">
    <name type="scientific">Thiohalobacter thiocyanaticus</name>
    <dbReference type="NCBI Taxonomy" id="585455"/>
    <lineage>
        <taxon>Bacteria</taxon>
        <taxon>Pseudomonadati</taxon>
        <taxon>Pseudomonadota</taxon>
        <taxon>Gammaproteobacteria</taxon>
        <taxon>Thiohalobacterales</taxon>
        <taxon>Thiohalobacteraceae</taxon>
        <taxon>Thiohalobacter</taxon>
    </lineage>
</organism>